<organism evidence="4 5">
    <name type="scientific">Pseudoalteromonas phenolica</name>
    <dbReference type="NCBI Taxonomy" id="161398"/>
    <lineage>
        <taxon>Bacteria</taxon>
        <taxon>Pseudomonadati</taxon>
        <taxon>Pseudomonadota</taxon>
        <taxon>Gammaproteobacteria</taxon>
        <taxon>Alteromonadales</taxon>
        <taxon>Pseudoalteromonadaceae</taxon>
        <taxon>Pseudoalteromonas</taxon>
    </lineage>
</organism>
<feature type="transmembrane region" description="Helical" evidence="1">
    <location>
        <begin position="101"/>
        <end position="121"/>
    </location>
</feature>
<gene>
    <name evidence="4" type="ORF">PP2015_3417</name>
</gene>
<keyword evidence="1" id="KW-0472">Membrane</keyword>
<feature type="transmembrane region" description="Helical" evidence="1">
    <location>
        <begin position="27"/>
        <end position="45"/>
    </location>
</feature>
<dbReference type="SUPFAM" id="SSF55073">
    <property type="entry name" value="Nucleotide cyclase"/>
    <property type="match status" value="1"/>
</dbReference>
<dbReference type="NCBIfam" id="TIGR00254">
    <property type="entry name" value="GGDEF"/>
    <property type="match status" value="1"/>
</dbReference>
<evidence type="ECO:0000259" key="2">
    <source>
        <dbReference type="PROSITE" id="PS50883"/>
    </source>
</evidence>
<dbReference type="CDD" id="cd01949">
    <property type="entry name" value="GGDEF"/>
    <property type="match status" value="1"/>
</dbReference>
<feature type="transmembrane region" description="Helical" evidence="1">
    <location>
        <begin position="75"/>
        <end position="95"/>
    </location>
</feature>
<dbReference type="InterPro" id="IPR035919">
    <property type="entry name" value="EAL_sf"/>
</dbReference>
<proteinExistence type="predicted"/>
<evidence type="ECO:0008006" key="6">
    <source>
        <dbReference type="Google" id="ProtNLM"/>
    </source>
</evidence>
<dbReference type="PANTHER" id="PTHR33121">
    <property type="entry name" value="CYCLIC DI-GMP PHOSPHODIESTERASE PDEF"/>
    <property type="match status" value="1"/>
</dbReference>
<dbReference type="Gene3D" id="3.20.20.450">
    <property type="entry name" value="EAL domain"/>
    <property type="match status" value="1"/>
</dbReference>
<dbReference type="Pfam" id="PF00563">
    <property type="entry name" value="EAL"/>
    <property type="match status" value="1"/>
</dbReference>
<keyword evidence="5" id="KW-1185">Reference proteome</keyword>
<protein>
    <recommendedName>
        <fullName evidence="6">GGDEF-domain containing protein</fullName>
    </recommendedName>
</protein>
<dbReference type="PROSITE" id="PS50887">
    <property type="entry name" value="GGDEF"/>
    <property type="match status" value="1"/>
</dbReference>
<dbReference type="InterPro" id="IPR029787">
    <property type="entry name" value="Nucleotide_cyclase"/>
</dbReference>
<dbReference type="InterPro" id="IPR043128">
    <property type="entry name" value="Rev_trsase/Diguanyl_cyclase"/>
</dbReference>
<feature type="domain" description="GGDEF" evidence="3">
    <location>
        <begin position="234"/>
        <end position="366"/>
    </location>
</feature>
<dbReference type="STRING" id="161398.PP2015_3417"/>
<name>A0A0S2K770_9GAMM</name>
<dbReference type="PROSITE" id="PS50883">
    <property type="entry name" value="EAL"/>
    <property type="match status" value="1"/>
</dbReference>
<dbReference type="InterPro" id="IPR050706">
    <property type="entry name" value="Cyclic-di-GMP_PDE-like"/>
</dbReference>
<dbReference type="PANTHER" id="PTHR33121:SF70">
    <property type="entry name" value="SIGNALING PROTEIN YKOW"/>
    <property type="match status" value="1"/>
</dbReference>
<dbReference type="Pfam" id="PF00990">
    <property type="entry name" value="GGDEF"/>
    <property type="match status" value="1"/>
</dbReference>
<dbReference type="InterPro" id="IPR000160">
    <property type="entry name" value="GGDEF_dom"/>
</dbReference>
<feature type="domain" description="EAL" evidence="2">
    <location>
        <begin position="375"/>
        <end position="629"/>
    </location>
</feature>
<dbReference type="CDD" id="cd01948">
    <property type="entry name" value="EAL"/>
    <property type="match status" value="1"/>
</dbReference>
<dbReference type="SUPFAM" id="SSF141868">
    <property type="entry name" value="EAL domain-like"/>
    <property type="match status" value="1"/>
</dbReference>
<feature type="transmembrane region" description="Helical" evidence="1">
    <location>
        <begin position="158"/>
        <end position="176"/>
    </location>
</feature>
<feature type="transmembrane region" description="Helical" evidence="1">
    <location>
        <begin position="51"/>
        <end position="68"/>
    </location>
</feature>
<reference evidence="4 5" key="1">
    <citation type="submission" date="2015-11" db="EMBL/GenBank/DDBJ databases">
        <authorList>
            <person name="Zhang Y."/>
            <person name="Guo Z."/>
        </authorList>
    </citation>
    <scope>NUCLEOTIDE SEQUENCE [LARGE SCALE GENOMIC DNA]</scope>
    <source>
        <strain evidence="4 5">KCTC 12086</strain>
    </source>
</reference>
<feature type="transmembrane region" description="Helical" evidence="1">
    <location>
        <begin position="128"/>
        <end position="146"/>
    </location>
</feature>
<dbReference type="RefSeq" id="WP_058031720.1">
    <property type="nucleotide sequence ID" value="NZ_CP013188.1"/>
</dbReference>
<evidence type="ECO:0000256" key="1">
    <source>
        <dbReference type="SAM" id="Phobius"/>
    </source>
</evidence>
<dbReference type="AlphaFoldDB" id="A0A0S2K770"/>
<dbReference type="GO" id="GO:0071111">
    <property type="term" value="F:cyclic-guanylate-specific phosphodiesterase activity"/>
    <property type="evidence" value="ECO:0007669"/>
    <property type="project" value="InterPro"/>
</dbReference>
<dbReference type="InterPro" id="IPR001633">
    <property type="entry name" value="EAL_dom"/>
</dbReference>
<dbReference type="SMART" id="SM00052">
    <property type="entry name" value="EAL"/>
    <property type="match status" value="1"/>
</dbReference>
<evidence type="ECO:0000313" key="4">
    <source>
        <dbReference type="EMBL" id="ALO43892.1"/>
    </source>
</evidence>
<accession>A0A0S2K770</accession>
<dbReference type="KEGG" id="pphe:PP2015_3417"/>
<dbReference type="EMBL" id="CP013188">
    <property type="protein sequence ID" value="ALO43892.1"/>
    <property type="molecule type" value="Genomic_DNA"/>
</dbReference>
<keyword evidence="1" id="KW-0812">Transmembrane</keyword>
<evidence type="ECO:0000259" key="3">
    <source>
        <dbReference type="PROSITE" id="PS50887"/>
    </source>
</evidence>
<sequence length="638" mass="72483">MSKLEPIEYDSILTQIASDKVNRLKTLLSLISCSLTLFFILNIFIYQQSYAVTLLVAVGIFSFLNWFLCEDTLPIVSGIFIWTLTLLAFFFAWNIEGLYDTSLLAYPCILIFCAMLGSRLLIYSSSSFMVLSIYCLAYAEYTGLLASPLADFADWRKAHNMALVIVIFAFIVNLLTKDIDRLLERLVKTHINTIRNKKRTQKRALTNRLTLLPNEIACAQYVQSKVFRQNQAEQLSALMVLTLNNLNSINASLGFDVGDKLINMIAQRLKQFNEEHAKVFHGSNNQFFIFLDKTDYHDIEAFAHQALQTTFFSNYIEQYEVEVSACIGIAIAPHDGNNYDILLRRAHTALTAAVQQGHNQFAFFDLEMEQKSKARLTMLAGMKRALEQQEFELFYQPKIELSTNKIAGVEALIRWRKPDNSIVSSSKFIPVAEASGLINEIGLWVVKQAAADCKAWHKLGFNQLGVSVNASPEQFKKGNFGSLVLKTLKKQKLDPSYLDIEITESLFIEDEKNIQAQIHQMVSHGVSISIDDFGTGYSNLNYLTKFNASTLKIDQSFIRNMMHERNQYHLVDAILKMSQAIGIENIAEGIEDKSTANILMKLGCRYGQGFFWSEPIPQSEFCNFLQSWPKRRQSKLTA</sequence>
<dbReference type="PATRIC" id="fig|161398.10.peg.3482"/>
<dbReference type="Proteomes" id="UP000061457">
    <property type="component" value="Chromosome II"/>
</dbReference>
<dbReference type="OrthoDB" id="6636843at2"/>
<dbReference type="Gene3D" id="3.30.70.270">
    <property type="match status" value="1"/>
</dbReference>
<dbReference type="SMART" id="SM00267">
    <property type="entry name" value="GGDEF"/>
    <property type="match status" value="1"/>
</dbReference>
<evidence type="ECO:0000313" key="5">
    <source>
        <dbReference type="Proteomes" id="UP000061457"/>
    </source>
</evidence>
<keyword evidence="1" id="KW-1133">Transmembrane helix</keyword>